<keyword evidence="1" id="KW-1133">Transmembrane helix</keyword>
<feature type="transmembrane region" description="Helical" evidence="1">
    <location>
        <begin position="75"/>
        <end position="93"/>
    </location>
</feature>
<dbReference type="PANTHER" id="PTHR38684">
    <property type="entry name" value="PROTEIN AMPE"/>
    <property type="match status" value="1"/>
</dbReference>
<keyword evidence="3" id="KW-1185">Reference proteome</keyword>
<feature type="transmembrane region" description="Helical" evidence="1">
    <location>
        <begin position="147"/>
        <end position="168"/>
    </location>
</feature>
<comment type="caution">
    <text evidence="2">The sequence shown here is derived from an EMBL/GenBank/DDBJ whole genome shotgun (WGS) entry which is preliminary data.</text>
</comment>
<sequence>MFTTLLAVVVALALGHLAQPLAAAVRQFGWFGQWLRWIDGRFPGDGFWRGRYGIVLALVPPLLLVGLFQLALDGTVFGLPSIVFGIVVLFYAWGPRDLDADVDAIVQTDDPVTRHAAAARLWPAGEAVSLSGSSLVGAVFRSAKRRWFGVLFWFLVLGPVGALLYRLAAIAAEGDGNHLLPAGTLSGARGLLKLLDWPVAQLMTLAMALVGNFDAVFTAWRENGGASFALDAGFLAAAARACVRIELAEEASEETESGVQIGGAMVAVAPELPELQDAMSLAWRVLLVWTAVMALFVVAGWVS</sequence>
<evidence type="ECO:0000313" key="3">
    <source>
        <dbReference type="Proteomes" id="UP001595724"/>
    </source>
</evidence>
<dbReference type="PANTHER" id="PTHR38684:SF1">
    <property type="entry name" value="PROTEIN AMPE"/>
    <property type="match status" value="1"/>
</dbReference>
<feature type="transmembrane region" description="Helical" evidence="1">
    <location>
        <begin position="199"/>
        <end position="220"/>
    </location>
</feature>
<evidence type="ECO:0000256" key="1">
    <source>
        <dbReference type="SAM" id="Phobius"/>
    </source>
</evidence>
<feature type="transmembrane region" description="Helical" evidence="1">
    <location>
        <begin position="121"/>
        <end position="140"/>
    </location>
</feature>
<gene>
    <name evidence="2" type="ORF">ACFOM9_08365</name>
</gene>
<feature type="transmembrane region" description="Helical" evidence="1">
    <location>
        <begin position="47"/>
        <end position="68"/>
    </location>
</feature>
<dbReference type="RefSeq" id="WP_386708878.1">
    <property type="nucleotide sequence ID" value="NZ_JBHRYF010000008.1"/>
</dbReference>
<feature type="transmembrane region" description="Helical" evidence="1">
    <location>
        <begin position="281"/>
        <end position="302"/>
    </location>
</feature>
<reference evidence="3" key="1">
    <citation type="journal article" date="2019" name="Int. J. Syst. Evol. Microbiol.">
        <title>The Global Catalogue of Microorganisms (GCM) 10K type strain sequencing project: providing services to taxonomists for standard genome sequencing and annotation.</title>
        <authorList>
            <consortium name="The Broad Institute Genomics Platform"/>
            <consortium name="The Broad Institute Genome Sequencing Center for Infectious Disease"/>
            <person name="Wu L."/>
            <person name="Ma J."/>
        </authorList>
    </citation>
    <scope>NUCLEOTIDE SEQUENCE [LARGE SCALE GENOMIC DNA]</scope>
    <source>
        <strain evidence="3">KCTC 42211</strain>
    </source>
</reference>
<evidence type="ECO:0000313" key="2">
    <source>
        <dbReference type="EMBL" id="MFC3660076.1"/>
    </source>
</evidence>
<proteinExistence type="predicted"/>
<evidence type="ECO:0008006" key="4">
    <source>
        <dbReference type="Google" id="ProtNLM"/>
    </source>
</evidence>
<dbReference type="InterPro" id="IPR052966">
    <property type="entry name" value="Beta-lactamase_Reg"/>
</dbReference>
<name>A0ABV7UTY3_9GAMM</name>
<protein>
    <recommendedName>
        <fullName evidence="4">AmpE protein</fullName>
    </recommendedName>
</protein>
<accession>A0ABV7UTY3</accession>
<dbReference type="Proteomes" id="UP001595724">
    <property type="component" value="Unassembled WGS sequence"/>
</dbReference>
<organism evidence="2 3">
    <name type="scientific">Luteimonas notoginsengisoli</name>
    <dbReference type="NCBI Taxonomy" id="1578200"/>
    <lineage>
        <taxon>Bacteria</taxon>
        <taxon>Pseudomonadati</taxon>
        <taxon>Pseudomonadota</taxon>
        <taxon>Gammaproteobacteria</taxon>
        <taxon>Lysobacterales</taxon>
        <taxon>Lysobacteraceae</taxon>
        <taxon>Luteimonas</taxon>
    </lineage>
</organism>
<keyword evidence="1" id="KW-0812">Transmembrane</keyword>
<keyword evidence="1" id="KW-0472">Membrane</keyword>
<dbReference type="EMBL" id="JBHRYF010000008">
    <property type="protein sequence ID" value="MFC3660076.1"/>
    <property type="molecule type" value="Genomic_DNA"/>
</dbReference>